<dbReference type="Proteomes" id="UP001239445">
    <property type="component" value="Unassembled WGS sequence"/>
</dbReference>
<proteinExistence type="predicted"/>
<feature type="transmembrane region" description="Helical" evidence="1">
    <location>
        <begin position="21"/>
        <end position="40"/>
    </location>
</feature>
<accession>A0AAJ0F230</accession>
<gene>
    <name evidence="2" type="ORF">QBC47DRAFT_391308</name>
</gene>
<protein>
    <submittedName>
        <fullName evidence="2">Uncharacterized protein</fullName>
    </submittedName>
</protein>
<reference evidence="2" key="1">
    <citation type="submission" date="2023-06" db="EMBL/GenBank/DDBJ databases">
        <title>Genome-scale phylogeny and comparative genomics of the fungal order Sordariales.</title>
        <authorList>
            <consortium name="Lawrence Berkeley National Laboratory"/>
            <person name="Hensen N."/>
            <person name="Bonometti L."/>
            <person name="Westerberg I."/>
            <person name="Brannstrom I.O."/>
            <person name="Guillou S."/>
            <person name="Cros-Aarteil S."/>
            <person name="Calhoun S."/>
            <person name="Haridas S."/>
            <person name="Kuo A."/>
            <person name="Mondo S."/>
            <person name="Pangilinan J."/>
            <person name="Riley R."/>
            <person name="Labutti K."/>
            <person name="Andreopoulos B."/>
            <person name="Lipzen A."/>
            <person name="Chen C."/>
            <person name="Yanf M."/>
            <person name="Daum C."/>
            <person name="Ng V."/>
            <person name="Clum A."/>
            <person name="Steindorff A."/>
            <person name="Ohm R."/>
            <person name="Martin F."/>
            <person name="Silar P."/>
            <person name="Natvig D."/>
            <person name="Lalanne C."/>
            <person name="Gautier V."/>
            <person name="Ament-Velasquez S.L."/>
            <person name="Kruys A."/>
            <person name="Hutchinson M.I."/>
            <person name="Powell A.J."/>
            <person name="Barry K."/>
            <person name="Miller A.N."/>
            <person name="Grigoriev I.V."/>
            <person name="Debuchy R."/>
            <person name="Gladieux P."/>
            <person name="Thoren M.H."/>
            <person name="Johannesson H."/>
        </authorList>
    </citation>
    <scope>NUCLEOTIDE SEQUENCE</scope>
    <source>
        <strain evidence="2">PSN4</strain>
    </source>
</reference>
<evidence type="ECO:0000313" key="2">
    <source>
        <dbReference type="EMBL" id="KAK1751886.1"/>
    </source>
</evidence>
<keyword evidence="1" id="KW-0472">Membrane</keyword>
<keyword evidence="1" id="KW-1133">Transmembrane helix</keyword>
<keyword evidence="1" id="KW-0812">Transmembrane</keyword>
<organism evidence="2 3">
    <name type="scientific">Echria macrotheca</name>
    <dbReference type="NCBI Taxonomy" id="438768"/>
    <lineage>
        <taxon>Eukaryota</taxon>
        <taxon>Fungi</taxon>
        <taxon>Dikarya</taxon>
        <taxon>Ascomycota</taxon>
        <taxon>Pezizomycotina</taxon>
        <taxon>Sordariomycetes</taxon>
        <taxon>Sordariomycetidae</taxon>
        <taxon>Sordariales</taxon>
        <taxon>Schizotheciaceae</taxon>
        <taxon>Echria</taxon>
    </lineage>
</organism>
<keyword evidence="3" id="KW-1185">Reference proteome</keyword>
<dbReference type="AlphaFoldDB" id="A0AAJ0F230"/>
<comment type="caution">
    <text evidence="2">The sequence shown here is derived from an EMBL/GenBank/DDBJ whole genome shotgun (WGS) entry which is preliminary data.</text>
</comment>
<name>A0AAJ0F230_9PEZI</name>
<sequence>MLHSFSSSARFRTFLGGSFCWWVWVSFPSALLIPVCFLLLPRRGEDKQASHSTEVTHHVAFWGFACFKFHQKLDLCVVHGSAMGFSSDLSLSLSLSCFSQEGERSTDMWNYLQNVVDEWASACHWIDGIPVIHTADKPFGLFVSSRRMSSLWSLKNQQRGEEKKVGDGLKMLLLLRVTSRMAGVFGIASVRRSSDDRRKALYRWP</sequence>
<evidence type="ECO:0000256" key="1">
    <source>
        <dbReference type="SAM" id="Phobius"/>
    </source>
</evidence>
<evidence type="ECO:0000313" key="3">
    <source>
        <dbReference type="Proteomes" id="UP001239445"/>
    </source>
</evidence>
<dbReference type="EMBL" id="MU839841">
    <property type="protein sequence ID" value="KAK1751886.1"/>
    <property type="molecule type" value="Genomic_DNA"/>
</dbReference>